<dbReference type="CDD" id="cd06257">
    <property type="entry name" value="DnaJ"/>
    <property type="match status" value="1"/>
</dbReference>
<dbReference type="InterPro" id="IPR036249">
    <property type="entry name" value="Thioredoxin-like_sf"/>
</dbReference>
<keyword evidence="6" id="KW-1133">Transmembrane helix</keyword>
<dbReference type="AlphaFoldDB" id="A0A8W8KBZ1"/>
<sequence>MKTIRCKFICLFILSFVCIEIFGEENLYDVLGVRKTATQKEIKQAYKNQAMEWHPDKNKDPMAADKFTKINEAYETLGDPERRSQYDKFGYTSAKDHRQQSRGSPFGDPFHGDPFEGFFHNFHNFKFNFGGSGFTDSFIEKNEINMRVYETKILPESHQKPSILYAYAEFCYECVNLEPVLERLFKELESVGIGMGTFHAGRVQRLAVELKISRVPRIVAVINGRTSDFRGHVTLHNLRQFVRNLFPKTLIQPLNDEKLDKFLDGWEDNHMRGVFFSPKEEISAMYLAPAFYYKSFVTFGHVNTNADDVYKTLKRFNLHSGHKSLLMFNEDAQSPVASLSMQQISRSTIDEVIEANKFLLLPRISSQSYFEELCPAEVKAKRKKLCIVLISKKAEESERKKFRRYLRKSMFLNNERVRFTYIYEETQSNVIQTLNKNEDTENEKTMKNVVIIWRVERNHLSYEWLKNALTKEEDIYNLREELEGRVQQLLNSDQSLAFKTILPDFHNEHSLHLFIRILHRFHNWGERVLIFVTSMDPITVLTVFMAFAMMFGIGYFMSAMAAIEEEQLREKQPRQYKPRPPSRTPDQKRVNLYELTPDSYDTLVLNSDAGLTMVVLINDESGSKLLSKFKDIVLPLTRYSGLSFSFLRLESYIGWYQHLLEDSVGHKVRMENININNCIGTVLALNGIRKYYYIYQPKKARKWIRQNNKNVPSAIGMFDSDENSDSDQDSRVILVEELLDGLLDWFDKVFDGSQRKIRITAWPDLRAV</sequence>
<evidence type="ECO:0000256" key="3">
    <source>
        <dbReference type="ARBA" id="ARBA00023006"/>
    </source>
</evidence>
<dbReference type="Gene3D" id="3.40.30.10">
    <property type="entry name" value="Glutaredoxin"/>
    <property type="match status" value="1"/>
</dbReference>
<accession>A0A8W8KBZ1</accession>
<dbReference type="InterPro" id="IPR018253">
    <property type="entry name" value="DnaJ_domain_CS"/>
</dbReference>
<dbReference type="PRINTS" id="PR00625">
    <property type="entry name" value="JDOMAIN"/>
</dbReference>
<comment type="subcellular location">
    <subcellularLocation>
        <location evidence="1">Endoplasmic reticulum membrane</location>
        <topology evidence="1">Single-pass type IV membrane protein</topology>
    </subcellularLocation>
</comment>
<dbReference type="PROSITE" id="PS00636">
    <property type="entry name" value="DNAJ_1"/>
    <property type="match status" value="1"/>
</dbReference>
<keyword evidence="6" id="KW-0812">Transmembrane</keyword>
<dbReference type="Gene3D" id="1.10.287.110">
    <property type="entry name" value="DnaJ domain"/>
    <property type="match status" value="1"/>
</dbReference>
<evidence type="ECO:0000256" key="2">
    <source>
        <dbReference type="ARBA" id="ARBA00020921"/>
    </source>
</evidence>
<dbReference type="GO" id="GO:0006914">
    <property type="term" value="P:autophagy"/>
    <property type="evidence" value="ECO:0007669"/>
    <property type="project" value="UniProtKB-KW"/>
</dbReference>
<dbReference type="Proteomes" id="UP000005408">
    <property type="component" value="Unassembled WGS sequence"/>
</dbReference>
<organism evidence="9 10">
    <name type="scientific">Magallana gigas</name>
    <name type="common">Pacific oyster</name>
    <name type="synonym">Crassostrea gigas</name>
    <dbReference type="NCBI Taxonomy" id="29159"/>
    <lineage>
        <taxon>Eukaryota</taxon>
        <taxon>Metazoa</taxon>
        <taxon>Spiralia</taxon>
        <taxon>Lophotrochozoa</taxon>
        <taxon>Mollusca</taxon>
        <taxon>Bivalvia</taxon>
        <taxon>Autobranchia</taxon>
        <taxon>Pteriomorphia</taxon>
        <taxon>Ostreida</taxon>
        <taxon>Ostreoidea</taxon>
        <taxon>Ostreidae</taxon>
        <taxon>Magallana</taxon>
    </lineage>
</organism>
<dbReference type="GO" id="GO:0005789">
    <property type="term" value="C:endoplasmic reticulum membrane"/>
    <property type="evidence" value="ECO:0007669"/>
    <property type="project" value="UniProtKB-SubCell"/>
</dbReference>
<protein>
    <recommendedName>
        <fullName evidence="2">DnaJ homolog subfamily C member 16</fullName>
    </recommendedName>
    <alternativeName>
        <fullName evidence="5">Endoplasmic reticulum DNA J domain-containing protein 8</fullName>
    </alternativeName>
</protein>
<feature type="signal peptide" evidence="7">
    <location>
        <begin position="1"/>
        <end position="23"/>
    </location>
</feature>
<evidence type="ECO:0000256" key="1">
    <source>
        <dbReference type="ARBA" id="ARBA00004163"/>
    </source>
</evidence>
<dbReference type="SUPFAM" id="SSF46565">
    <property type="entry name" value="Chaperone J-domain"/>
    <property type="match status" value="1"/>
</dbReference>
<evidence type="ECO:0000256" key="6">
    <source>
        <dbReference type="SAM" id="Phobius"/>
    </source>
</evidence>
<evidence type="ECO:0000256" key="4">
    <source>
        <dbReference type="ARBA" id="ARBA00035002"/>
    </source>
</evidence>
<comment type="function">
    <text evidence="4">Plays an important role in regulating the size of autophagosomes during the formation process.</text>
</comment>
<keyword evidence="3" id="KW-0072">Autophagy</keyword>
<evidence type="ECO:0000313" key="9">
    <source>
        <dbReference type="EnsemblMetazoa" id="G23260.1:cds"/>
    </source>
</evidence>
<feature type="chain" id="PRO_5036448679" description="DnaJ homolog subfamily C member 16" evidence="7">
    <location>
        <begin position="24"/>
        <end position="768"/>
    </location>
</feature>
<dbReference type="InterPro" id="IPR036869">
    <property type="entry name" value="J_dom_sf"/>
</dbReference>
<dbReference type="InterPro" id="IPR013766">
    <property type="entry name" value="Thioredoxin_domain"/>
</dbReference>
<evidence type="ECO:0000256" key="5">
    <source>
        <dbReference type="ARBA" id="ARBA00035043"/>
    </source>
</evidence>
<feature type="transmembrane region" description="Helical" evidence="6">
    <location>
        <begin position="538"/>
        <end position="563"/>
    </location>
</feature>
<dbReference type="SMART" id="SM00271">
    <property type="entry name" value="DnaJ"/>
    <property type="match status" value="1"/>
</dbReference>
<proteinExistence type="predicted"/>
<dbReference type="PROSITE" id="PS50076">
    <property type="entry name" value="DNAJ_2"/>
    <property type="match status" value="1"/>
</dbReference>
<dbReference type="Pfam" id="PF00085">
    <property type="entry name" value="Thioredoxin"/>
    <property type="match status" value="1"/>
</dbReference>
<keyword evidence="7" id="KW-0732">Signal</keyword>
<dbReference type="PANTHER" id="PTHR44303:SF2">
    <property type="entry name" value="DNAJ HOMOLOG SUBFAMILY C MEMBER 16"/>
    <property type="match status" value="1"/>
</dbReference>
<dbReference type="EnsemblMetazoa" id="G23260.1">
    <property type="protein sequence ID" value="G23260.1:cds"/>
    <property type="gene ID" value="G23260"/>
</dbReference>
<dbReference type="Pfam" id="PF00226">
    <property type="entry name" value="DnaJ"/>
    <property type="match status" value="1"/>
</dbReference>
<evidence type="ECO:0000256" key="7">
    <source>
        <dbReference type="SAM" id="SignalP"/>
    </source>
</evidence>
<keyword evidence="6" id="KW-0472">Membrane</keyword>
<keyword evidence="10" id="KW-1185">Reference proteome</keyword>
<dbReference type="PANTHER" id="PTHR44303">
    <property type="entry name" value="DNAJ HOMOLOG SUBFAMILY C MEMBER 16"/>
    <property type="match status" value="1"/>
</dbReference>
<dbReference type="InterPro" id="IPR001623">
    <property type="entry name" value="DnaJ_domain"/>
</dbReference>
<dbReference type="SUPFAM" id="SSF52833">
    <property type="entry name" value="Thioredoxin-like"/>
    <property type="match status" value="1"/>
</dbReference>
<feature type="domain" description="J" evidence="8">
    <location>
        <begin position="26"/>
        <end position="90"/>
    </location>
</feature>
<evidence type="ECO:0000259" key="8">
    <source>
        <dbReference type="PROSITE" id="PS50076"/>
    </source>
</evidence>
<dbReference type="InterPro" id="IPR052448">
    <property type="entry name" value="DnaJ_C16_autophagy_reg"/>
</dbReference>
<evidence type="ECO:0000313" key="10">
    <source>
        <dbReference type="Proteomes" id="UP000005408"/>
    </source>
</evidence>
<reference evidence="9" key="1">
    <citation type="submission" date="2022-08" db="UniProtKB">
        <authorList>
            <consortium name="EnsemblMetazoa"/>
        </authorList>
    </citation>
    <scope>IDENTIFICATION</scope>
    <source>
        <strain evidence="9">05x7-T-G4-1.051#20</strain>
    </source>
</reference>
<name>A0A8W8KBZ1_MAGGI</name>